<dbReference type="Proteomes" id="UP001258017">
    <property type="component" value="Unassembled WGS sequence"/>
</dbReference>
<evidence type="ECO:0000313" key="2">
    <source>
        <dbReference type="EMBL" id="KAK2584620.1"/>
    </source>
</evidence>
<gene>
    <name evidence="2" type="ORF">KPH14_006970</name>
</gene>
<organism evidence="2 3">
    <name type="scientific">Odynerus spinipes</name>
    <dbReference type="NCBI Taxonomy" id="1348599"/>
    <lineage>
        <taxon>Eukaryota</taxon>
        <taxon>Metazoa</taxon>
        <taxon>Ecdysozoa</taxon>
        <taxon>Arthropoda</taxon>
        <taxon>Hexapoda</taxon>
        <taxon>Insecta</taxon>
        <taxon>Pterygota</taxon>
        <taxon>Neoptera</taxon>
        <taxon>Endopterygota</taxon>
        <taxon>Hymenoptera</taxon>
        <taxon>Apocrita</taxon>
        <taxon>Aculeata</taxon>
        <taxon>Vespoidea</taxon>
        <taxon>Vespidae</taxon>
        <taxon>Eumeninae</taxon>
        <taxon>Odynerus</taxon>
    </lineage>
</organism>
<dbReference type="EMBL" id="JAIFRP010000026">
    <property type="protein sequence ID" value="KAK2584620.1"/>
    <property type="molecule type" value="Genomic_DNA"/>
</dbReference>
<accession>A0AAD9RS56</accession>
<comment type="caution">
    <text evidence="2">The sequence shown here is derived from an EMBL/GenBank/DDBJ whole genome shotgun (WGS) entry which is preliminary data.</text>
</comment>
<reference evidence="2" key="1">
    <citation type="submission" date="2021-08" db="EMBL/GenBank/DDBJ databases">
        <authorList>
            <person name="Misof B."/>
            <person name="Oliver O."/>
            <person name="Podsiadlowski L."/>
            <person name="Donath A."/>
            <person name="Peters R."/>
            <person name="Mayer C."/>
            <person name="Rust J."/>
            <person name="Gunkel S."/>
            <person name="Lesny P."/>
            <person name="Martin S."/>
            <person name="Oeyen J.P."/>
            <person name="Petersen M."/>
            <person name="Panagiotis P."/>
            <person name="Wilbrandt J."/>
            <person name="Tanja T."/>
        </authorList>
    </citation>
    <scope>NUCLEOTIDE SEQUENCE</scope>
    <source>
        <strain evidence="2">GBR_01_08_01A</strain>
        <tissue evidence="2">Thorax + abdomen</tissue>
    </source>
</reference>
<feature type="signal peptide" evidence="1">
    <location>
        <begin position="1"/>
        <end position="26"/>
    </location>
</feature>
<keyword evidence="1" id="KW-0732">Signal</keyword>
<protein>
    <submittedName>
        <fullName evidence="2">Uncharacterized protein</fullName>
    </submittedName>
</protein>
<dbReference type="AlphaFoldDB" id="A0AAD9RS56"/>
<evidence type="ECO:0000256" key="1">
    <source>
        <dbReference type="SAM" id="SignalP"/>
    </source>
</evidence>
<proteinExistence type="predicted"/>
<evidence type="ECO:0000313" key="3">
    <source>
        <dbReference type="Proteomes" id="UP001258017"/>
    </source>
</evidence>
<keyword evidence="3" id="KW-1185">Reference proteome</keyword>
<reference evidence="2" key="2">
    <citation type="journal article" date="2023" name="Commun. Biol.">
        <title>Intrasexual cuticular hydrocarbon dimorphism in a wasp sheds light on hydrocarbon biosynthesis genes in Hymenoptera.</title>
        <authorList>
            <person name="Moris V.C."/>
            <person name="Podsiadlowski L."/>
            <person name="Martin S."/>
            <person name="Oeyen J.P."/>
            <person name="Donath A."/>
            <person name="Petersen M."/>
            <person name="Wilbrandt J."/>
            <person name="Misof B."/>
            <person name="Liedtke D."/>
            <person name="Thamm M."/>
            <person name="Scheiner R."/>
            <person name="Schmitt T."/>
            <person name="Niehuis O."/>
        </authorList>
    </citation>
    <scope>NUCLEOTIDE SEQUENCE</scope>
    <source>
        <strain evidence="2">GBR_01_08_01A</strain>
    </source>
</reference>
<sequence length="386" mass="38730">MAKGKVNGVFLAVNLAAILFSAFVEGGKVEEVVLESSGGLPFLQFTNGGVRVNFGGYHAEAGLGGLLGGSRAGGGLHASAGTPFGAHAGAGLGGLLGGDTGSTGGGLHAEAGLGHGRPEARAGLGGVLNANSNNPVAGGLYAHATPGDAIAENPVATGVQAQPTTTKIGGGHTNIQILSRGGGKKHMNERAVASKTFVVANEAVPPEPKIYAEPVAPVVPIVSAGLHGSLYAGATAGKSIEKSVVVETKPINEIPKVVESHVPSESKVTAEANAAAGVNVNTAQEEPVYNRWHFRKRFRTGPKIKHVIHTTSYVPNPPVAASASGAASAAATGEILTRVNADNTAAGEVSVVGTKAFHAGSLFDDIFNIPISTLTAVNQLLKNNVG</sequence>
<name>A0AAD9RS56_9HYME</name>
<feature type="chain" id="PRO_5041910159" evidence="1">
    <location>
        <begin position="27"/>
        <end position="386"/>
    </location>
</feature>